<dbReference type="GO" id="GO:0042602">
    <property type="term" value="F:riboflavin reductase (NADPH) activity"/>
    <property type="evidence" value="ECO:0007669"/>
    <property type="project" value="TreeGrafter"/>
</dbReference>
<protein>
    <submittedName>
        <fullName evidence="3">Flavin reductase (DIM6/NTAB) family NADH-FMN oxidoreductase RutF</fullName>
    </submittedName>
</protein>
<dbReference type="Proteomes" id="UP000559182">
    <property type="component" value="Unassembled WGS sequence"/>
</dbReference>
<gene>
    <name evidence="3" type="ORF">FHU39_004471</name>
</gene>
<dbReference type="EMBL" id="JACHVQ010000005">
    <property type="protein sequence ID" value="MBB2894429.1"/>
    <property type="molecule type" value="Genomic_DNA"/>
</dbReference>
<dbReference type="InterPro" id="IPR050268">
    <property type="entry name" value="NADH-dep_flavin_reductase"/>
</dbReference>
<organism evidence="3 4">
    <name type="scientific">Flexivirga oryzae</name>
    <dbReference type="NCBI Taxonomy" id="1794944"/>
    <lineage>
        <taxon>Bacteria</taxon>
        <taxon>Bacillati</taxon>
        <taxon>Actinomycetota</taxon>
        <taxon>Actinomycetes</taxon>
        <taxon>Micrococcales</taxon>
        <taxon>Dermacoccaceae</taxon>
        <taxon>Flexivirga</taxon>
    </lineage>
</organism>
<dbReference type="RefSeq" id="WP_246336825.1">
    <property type="nucleotide sequence ID" value="NZ_JACHVQ010000005.1"/>
</dbReference>
<evidence type="ECO:0000313" key="4">
    <source>
        <dbReference type="Proteomes" id="UP000559182"/>
    </source>
</evidence>
<dbReference type="GO" id="GO:0006208">
    <property type="term" value="P:pyrimidine nucleobase catabolic process"/>
    <property type="evidence" value="ECO:0007669"/>
    <property type="project" value="TreeGrafter"/>
</dbReference>
<dbReference type="Pfam" id="PF01613">
    <property type="entry name" value="Flavin_Reduct"/>
    <property type="match status" value="1"/>
</dbReference>
<dbReference type="AlphaFoldDB" id="A0A839NC36"/>
<dbReference type="GO" id="GO:0010181">
    <property type="term" value="F:FMN binding"/>
    <property type="evidence" value="ECO:0007669"/>
    <property type="project" value="InterPro"/>
</dbReference>
<feature type="domain" description="Flavin reductase like" evidence="2">
    <location>
        <begin position="23"/>
        <end position="171"/>
    </location>
</feature>
<sequence length="173" mass="18834">MSEQEANDPSWGEVDPDAYRQVMGRFATGVSIISTRIGDIDHAMTANALMSVSLEPLLMVISVEREARFHDAVLDAGAWGVSLLPESERKTAAWLATRGRPLHGQLDRVPFHRGERTGMALLDDALGTLECRTYDTVPAGDHTLVIGNVVSVSIADRPGDALIYYRGAFGVQR</sequence>
<dbReference type="Gene3D" id="2.30.110.10">
    <property type="entry name" value="Electron Transport, Fmn-binding Protein, Chain A"/>
    <property type="match status" value="1"/>
</dbReference>
<evidence type="ECO:0000313" key="3">
    <source>
        <dbReference type="EMBL" id="MBB2894429.1"/>
    </source>
</evidence>
<dbReference type="InterPro" id="IPR002563">
    <property type="entry name" value="Flavin_Rdtase-like_dom"/>
</dbReference>
<evidence type="ECO:0000256" key="1">
    <source>
        <dbReference type="ARBA" id="ARBA00023002"/>
    </source>
</evidence>
<keyword evidence="1" id="KW-0560">Oxidoreductase</keyword>
<reference evidence="3 4" key="1">
    <citation type="submission" date="2020-08" db="EMBL/GenBank/DDBJ databases">
        <title>Sequencing the genomes of 1000 actinobacteria strains.</title>
        <authorList>
            <person name="Klenk H.-P."/>
        </authorList>
    </citation>
    <scope>NUCLEOTIDE SEQUENCE [LARGE SCALE GENOMIC DNA]</scope>
    <source>
        <strain evidence="3 4">DSM 105369</strain>
    </source>
</reference>
<dbReference type="PANTHER" id="PTHR30466">
    <property type="entry name" value="FLAVIN REDUCTASE"/>
    <property type="match status" value="1"/>
</dbReference>
<proteinExistence type="predicted"/>
<evidence type="ECO:0000259" key="2">
    <source>
        <dbReference type="SMART" id="SM00903"/>
    </source>
</evidence>
<comment type="caution">
    <text evidence="3">The sequence shown here is derived from an EMBL/GenBank/DDBJ whole genome shotgun (WGS) entry which is preliminary data.</text>
</comment>
<name>A0A839NC36_9MICO</name>
<dbReference type="InterPro" id="IPR012349">
    <property type="entry name" value="Split_barrel_FMN-bd"/>
</dbReference>
<dbReference type="PANTHER" id="PTHR30466:SF1">
    <property type="entry name" value="FMN REDUCTASE (NADH) RUTF"/>
    <property type="match status" value="1"/>
</dbReference>
<dbReference type="SUPFAM" id="SSF50475">
    <property type="entry name" value="FMN-binding split barrel"/>
    <property type="match status" value="1"/>
</dbReference>
<keyword evidence="4" id="KW-1185">Reference proteome</keyword>
<dbReference type="SMART" id="SM00903">
    <property type="entry name" value="Flavin_Reduct"/>
    <property type="match status" value="1"/>
</dbReference>
<accession>A0A839NC36</accession>